<gene>
    <name evidence="8" type="ORF">CALCODRAFT_429809</name>
</gene>
<evidence type="ECO:0000256" key="2">
    <source>
        <dbReference type="ARBA" id="ARBA00007466"/>
    </source>
</evidence>
<dbReference type="GO" id="GO:0032040">
    <property type="term" value="C:small-subunit processome"/>
    <property type="evidence" value="ECO:0007669"/>
    <property type="project" value="InterPro"/>
</dbReference>
<comment type="subcellular location">
    <subcellularLocation>
        <location evidence="1">Nucleus</location>
        <location evidence="1">Nucleolus</location>
    </subcellularLocation>
</comment>
<feature type="compositionally biased region" description="Basic residues" evidence="7">
    <location>
        <begin position="915"/>
        <end position="924"/>
    </location>
</feature>
<dbReference type="AlphaFoldDB" id="A0A165I5D1"/>
<protein>
    <submittedName>
        <fullName evidence="8">Nop14-like protein</fullName>
    </submittedName>
</protein>
<keyword evidence="3" id="KW-0690">Ribosome biogenesis</keyword>
<evidence type="ECO:0000256" key="3">
    <source>
        <dbReference type="ARBA" id="ARBA00022517"/>
    </source>
</evidence>
<evidence type="ECO:0000256" key="5">
    <source>
        <dbReference type="ARBA" id="ARBA00023242"/>
    </source>
</evidence>
<proteinExistence type="inferred from homology"/>
<feature type="compositionally biased region" description="Acidic residues" evidence="7">
    <location>
        <begin position="383"/>
        <end position="397"/>
    </location>
</feature>
<feature type="compositionally biased region" description="Basic and acidic residues" evidence="7">
    <location>
        <begin position="872"/>
        <end position="914"/>
    </location>
</feature>
<accession>A0A165I5D1</accession>
<feature type="compositionally biased region" description="Polar residues" evidence="7">
    <location>
        <begin position="1"/>
        <end position="26"/>
    </location>
</feature>
<feature type="region of interest" description="Disordered" evidence="7">
    <location>
        <begin position="1"/>
        <end position="53"/>
    </location>
</feature>
<evidence type="ECO:0000313" key="9">
    <source>
        <dbReference type="Proteomes" id="UP000076842"/>
    </source>
</evidence>
<comment type="similarity">
    <text evidence="2">Belongs to the NOP14 family.</text>
</comment>
<sequence>MGKGSQLSQLKAALQTSGLSRQSQPKHGQKRKRDSTSEAKDSQRRQDKLDKIVQDLNPFEVKVTKLKHDVGGRKLKGVTGRPGLSKQVGLETRKKTLLPELEARNKAGSFVDRRFGENDPGMAPEDRMLERFTRERQRASKGAMFNLEDETELTHYGQSLSAVDDFDNSGLRLSDDEDEDKNGRIDPEAVRRGHFGGFDEDESDEDPDAPPRKKTKAEVMAEVMAKSKEHKYLRQLEKERDDHLRQALDDEFGEIRELLFSNPYTTPAEGSVPNRSSTGSNSVPVGKRIPVPLVQAPVEAEDQPEQNQEPASDDDYDKFVRELAFEKRSKPTNRLKTEEEIAEEEKERLESAERARLRRMRGEGGEGSDDEGGKKAKRRTGEADDLDDGLDLEEEEISYGLGAGLGAENEDGSESEESEEDDDEGEDEEGSEEEENGVASDLEDDDAPEDLAIDEAEGELSAPARKAKATNGASKELPFIFPCPASHEEFLRIVDGFEDSQVPTVVQRIRVRYHPSLGVDYKEKLRVFLTVLIDHVLYAASPPAPSYMLVASLFLHIKALATMYPIDAAEAFKSKLILMQNNLSRGLSRGATNPESKTWAGPAELALLRLVGLLWSTSDFEHAVVNPAFLLIGQYLAQCRVRSLADITSGLFLCTLCLQYTEFSKRLVPEAIIFLNNALLYLCPHGVTMATLPGAFPSPDLETDAMRKVRLTAKELAGVEPQRPDLLLALDEEAEGGSQLKVDLAGLAMSLLLRAAGNLTSVDGFIELFEPSLGVLNGLHKEKYSDGLKKLHTQTVDGLTRMLKVARQTRRPLLLQAHKPIPIATYIPKFDEGHRWTKRHDPDAERNAAAKLRAEYKQERRGAMRELRKDNRFLANEKAKKQAEKDRSYKERMRKVEGTITEERHEEKLWEKEKMRQKRRAGKK</sequence>
<dbReference type="PANTHER" id="PTHR23183">
    <property type="entry name" value="NOP14"/>
    <property type="match status" value="1"/>
</dbReference>
<dbReference type="PANTHER" id="PTHR23183:SF0">
    <property type="entry name" value="NUCLEOLAR PROTEIN 14"/>
    <property type="match status" value="1"/>
</dbReference>
<dbReference type="GO" id="GO:0030490">
    <property type="term" value="P:maturation of SSU-rRNA"/>
    <property type="evidence" value="ECO:0007669"/>
    <property type="project" value="TreeGrafter"/>
</dbReference>
<keyword evidence="4" id="KW-0698">rRNA processing</keyword>
<keyword evidence="9" id="KW-1185">Reference proteome</keyword>
<feature type="region of interest" description="Disordered" evidence="7">
    <location>
        <begin position="109"/>
        <end position="130"/>
    </location>
</feature>
<feature type="compositionally biased region" description="Basic and acidic residues" evidence="7">
    <location>
        <begin position="181"/>
        <end position="191"/>
    </location>
</feature>
<dbReference type="GO" id="GO:0030692">
    <property type="term" value="C:Noc4p-Nop14p complex"/>
    <property type="evidence" value="ECO:0007669"/>
    <property type="project" value="TreeGrafter"/>
</dbReference>
<feature type="compositionally biased region" description="Polar residues" evidence="7">
    <location>
        <begin position="273"/>
        <end position="283"/>
    </location>
</feature>
<dbReference type="Pfam" id="PF04147">
    <property type="entry name" value="Nop14"/>
    <property type="match status" value="1"/>
</dbReference>
<organism evidence="8 9">
    <name type="scientific">Calocera cornea HHB12733</name>
    <dbReference type="NCBI Taxonomy" id="1353952"/>
    <lineage>
        <taxon>Eukaryota</taxon>
        <taxon>Fungi</taxon>
        <taxon>Dikarya</taxon>
        <taxon>Basidiomycota</taxon>
        <taxon>Agaricomycotina</taxon>
        <taxon>Dacrymycetes</taxon>
        <taxon>Dacrymycetales</taxon>
        <taxon>Dacrymycetaceae</taxon>
        <taxon>Calocera</taxon>
    </lineage>
</organism>
<evidence type="ECO:0000256" key="1">
    <source>
        <dbReference type="ARBA" id="ARBA00004604"/>
    </source>
</evidence>
<feature type="compositionally biased region" description="Basic and acidic residues" evidence="7">
    <location>
        <begin position="34"/>
        <end position="53"/>
    </location>
</feature>
<evidence type="ECO:0000256" key="4">
    <source>
        <dbReference type="ARBA" id="ARBA00022552"/>
    </source>
</evidence>
<evidence type="ECO:0000256" key="6">
    <source>
        <dbReference type="ARBA" id="ARBA00024695"/>
    </source>
</evidence>
<reference evidence="8 9" key="1">
    <citation type="journal article" date="2016" name="Mol. Biol. Evol.">
        <title>Comparative Genomics of Early-Diverging Mushroom-Forming Fungi Provides Insights into the Origins of Lignocellulose Decay Capabilities.</title>
        <authorList>
            <person name="Nagy L.G."/>
            <person name="Riley R."/>
            <person name="Tritt A."/>
            <person name="Adam C."/>
            <person name="Daum C."/>
            <person name="Floudas D."/>
            <person name="Sun H."/>
            <person name="Yadav J.S."/>
            <person name="Pangilinan J."/>
            <person name="Larsson K.H."/>
            <person name="Matsuura K."/>
            <person name="Barry K."/>
            <person name="Labutti K."/>
            <person name="Kuo R."/>
            <person name="Ohm R.A."/>
            <person name="Bhattacharya S.S."/>
            <person name="Shirouzu T."/>
            <person name="Yoshinaga Y."/>
            <person name="Martin F.M."/>
            <person name="Grigoriev I.V."/>
            <person name="Hibbett D.S."/>
        </authorList>
    </citation>
    <scope>NUCLEOTIDE SEQUENCE [LARGE SCALE GENOMIC DNA]</scope>
    <source>
        <strain evidence="8 9">HHB12733</strain>
    </source>
</reference>
<dbReference type="OrthoDB" id="441771at2759"/>
<dbReference type="STRING" id="1353952.A0A165I5D1"/>
<keyword evidence="5" id="KW-0539">Nucleus</keyword>
<name>A0A165I5D1_9BASI</name>
<dbReference type="InParanoid" id="A0A165I5D1"/>
<feature type="region of interest" description="Disordered" evidence="7">
    <location>
        <begin position="263"/>
        <end position="446"/>
    </location>
</feature>
<feature type="region of interest" description="Disordered" evidence="7">
    <location>
        <begin position="872"/>
        <end position="924"/>
    </location>
</feature>
<feature type="compositionally biased region" description="Acidic residues" evidence="7">
    <location>
        <begin position="408"/>
        <end position="446"/>
    </location>
</feature>
<dbReference type="InterPro" id="IPR007276">
    <property type="entry name" value="Nop14"/>
</dbReference>
<evidence type="ECO:0000313" key="8">
    <source>
        <dbReference type="EMBL" id="KZT60152.1"/>
    </source>
</evidence>
<dbReference type="FunCoup" id="A0A165I5D1">
    <property type="interactions" value="653"/>
</dbReference>
<feature type="compositionally biased region" description="Basic and acidic residues" evidence="7">
    <location>
        <begin position="371"/>
        <end position="382"/>
    </location>
</feature>
<feature type="region of interest" description="Disordered" evidence="7">
    <location>
        <begin position="156"/>
        <end position="216"/>
    </location>
</feature>
<feature type="compositionally biased region" description="Acidic residues" evidence="7">
    <location>
        <begin position="198"/>
        <end position="208"/>
    </location>
</feature>
<evidence type="ECO:0000256" key="7">
    <source>
        <dbReference type="SAM" id="MobiDB-lite"/>
    </source>
</evidence>
<comment type="function">
    <text evidence="6">Involved in nucleolar processing of pre-18S ribosomal RNA. Has a role in the nuclear export of 40S pre-ribosomal subunit to the cytoplasm.</text>
</comment>
<dbReference type="EMBL" id="KV423933">
    <property type="protein sequence ID" value="KZT60152.1"/>
    <property type="molecule type" value="Genomic_DNA"/>
</dbReference>
<feature type="compositionally biased region" description="Basic and acidic residues" evidence="7">
    <location>
        <begin position="317"/>
        <end position="364"/>
    </location>
</feature>
<dbReference type="Proteomes" id="UP000076842">
    <property type="component" value="Unassembled WGS sequence"/>
</dbReference>